<protein>
    <submittedName>
        <fullName evidence="4">RNase E specificity factor CsrD</fullName>
    </submittedName>
</protein>
<evidence type="ECO:0000259" key="3">
    <source>
        <dbReference type="PROSITE" id="PS50887"/>
    </source>
</evidence>
<keyword evidence="5" id="KW-1185">Reference proteome</keyword>
<reference evidence="5" key="1">
    <citation type="journal article" date="2019" name="Int. J. Syst. Evol. Microbiol.">
        <title>The Global Catalogue of Microorganisms (GCM) 10K type strain sequencing project: providing services to taxonomists for standard genome sequencing and annotation.</title>
        <authorList>
            <consortium name="The Broad Institute Genomics Platform"/>
            <consortium name="The Broad Institute Genome Sequencing Center for Infectious Disease"/>
            <person name="Wu L."/>
            <person name="Ma J."/>
        </authorList>
    </citation>
    <scope>NUCLEOTIDE SEQUENCE [LARGE SCALE GENOMIC DNA]</scope>
    <source>
        <strain evidence="5">JCM 18401</strain>
    </source>
</reference>
<name>A0ABP9FG41_9GAMM</name>
<feature type="domain" description="EAL" evidence="2">
    <location>
        <begin position="391"/>
        <end position="630"/>
    </location>
</feature>
<dbReference type="PROSITE" id="PS50887">
    <property type="entry name" value="GGDEF"/>
    <property type="match status" value="1"/>
</dbReference>
<dbReference type="PANTHER" id="PTHR33121:SF32">
    <property type="entry name" value="RNASE E SPECIFICITY FACTOR CSRD"/>
    <property type="match status" value="1"/>
</dbReference>
<feature type="domain" description="GGDEF" evidence="3">
    <location>
        <begin position="251"/>
        <end position="380"/>
    </location>
</feature>
<dbReference type="SMART" id="SM00267">
    <property type="entry name" value="GGDEF"/>
    <property type="match status" value="1"/>
</dbReference>
<dbReference type="Gene3D" id="3.20.20.450">
    <property type="entry name" value="EAL domain"/>
    <property type="match status" value="1"/>
</dbReference>
<dbReference type="InterPro" id="IPR050706">
    <property type="entry name" value="Cyclic-di-GMP_PDE-like"/>
</dbReference>
<evidence type="ECO:0000313" key="4">
    <source>
        <dbReference type="EMBL" id="GAA4901973.1"/>
    </source>
</evidence>
<keyword evidence="1" id="KW-0472">Membrane</keyword>
<sequence>MKKNREQTQRLVQFWVLSLLVVTLSLLLTAWSASVSHTKHNQRLAVETLVQLIDDQYQRGVTLEQMQDWLPDLLAGFRAEQLQLELEQEVVYQWLPDQIYNVGTAHYRRELSNGLTLKLVLKRPQLLPAFSAQEWLLVAMGLAMALGMVVFGRRWLRAEMAGVELLVVRATKINAGDFDAAATPVRGERPLSAGRALTKLHRQWRRERSAKLELDRQIRANASLDPESGLGNRMFFDTRLASLAPNGSFRSQGMICLLQFNGLEALTPPVRLWVLQEFIDICQPLVRPHTDAVFARLHWLELGLVVPMLPLKEADALIARLHQLSDRLNLPEGADSERLLHIGAAYFSRDEPLEQALEEAEQALRAAQLQGESNWFMYDKGAVDRELAQGSVRWRSLLDGALRRRDFVTLFQPIVDGDGQILSREMFSRIRDHQGNILRASLYRPMARRCGLIPMVERELLALALQQAKAQGWREPVMVNLAFEAVLHPRFGKSIMMLLANYSVRRTQLIIEVNERELVQYADQMVPLLKAWHRAGVQLSVDGVGYTVEGAHYIDDLPLNWLKLHPSLVHQIDTRRDSQLVITSLRQVVSHQPLKLVAEGVECEEESRCLLRLGVAGVQGDYIGKAILPQ</sequence>
<comment type="caution">
    <text evidence="4">The sequence shown here is derived from an EMBL/GenBank/DDBJ whole genome shotgun (WGS) entry which is preliminary data.</text>
</comment>
<dbReference type="InterPro" id="IPR043128">
    <property type="entry name" value="Rev_trsase/Diguanyl_cyclase"/>
</dbReference>
<gene>
    <name evidence="4" type="primary">csrD</name>
    <name evidence="4" type="ORF">GCM10023333_40050</name>
</gene>
<dbReference type="PANTHER" id="PTHR33121">
    <property type="entry name" value="CYCLIC DI-GMP PHOSPHODIESTERASE PDEF"/>
    <property type="match status" value="1"/>
</dbReference>
<dbReference type="SUPFAM" id="SSF55073">
    <property type="entry name" value="Nucleotide cyclase"/>
    <property type="match status" value="1"/>
</dbReference>
<dbReference type="CDD" id="cd01948">
    <property type="entry name" value="EAL"/>
    <property type="match status" value="1"/>
</dbReference>
<keyword evidence="1" id="KW-1133">Transmembrane helix</keyword>
<dbReference type="Gene3D" id="3.30.70.270">
    <property type="match status" value="1"/>
</dbReference>
<dbReference type="InterPro" id="IPR029787">
    <property type="entry name" value="Nucleotide_cyclase"/>
</dbReference>
<dbReference type="SMART" id="SM00052">
    <property type="entry name" value="EAL"/>
    <property type="match status" value="1"/>
</dbReference>
<dbReference type="Pfam" id="PF00990">
    <property type="entry name" value="GGDEF"/>
    <property type="match status" value="1"/>
</dbReference>
<dbReference type="InterPro" id="IPR000160">
    <property type="entry name" value="GGDEF_dom"/>
</dbReference>
<feature type="transmembrane region" description="Helical" evidence="1">
    <location>
        <begin position="12"/>
        <end position="33"/>
    </location>
</feature>
<dbReference type="SUPFAM" id="SSF141868">
    <property type="entry name" value="EAL domain-like"/>
    <property type="match status" value="1"/>
</dbReference>
<dbReference type="InterPro" id="IPR001633">
    <property type="entry name" value="EAL_dom"/>
</dbReference>
<dbReference type="RefSeq" id="WP_345337284.1">
    <property type="nucleotide sequence ID" value="NZ_BAABJZ010000105.1"/>
</dbReference>
<keyword evidence="1" id="KW-0812">Transmembrane</keyword>
<organism evidence="4 5">
    <name type="scientific">Ferrimonas pelagia</name>
    <dbReference type="NCBI Taxonomy" id="1177826"/>
    <lineage>
        <taxon>Bacteria</taxon>
        <taxon>Pseudomonadati</taxon>
        <taxon>Pseudomonadota</taxon>
        <taxon>Gammaproteobacteria</taxon>
        <taxon>Alteromonadales</taxon>
        <taxon>Ferrimonadaceae</taxon>
        <taxon>Ferrimonas</taxon>
    </lineage>
</organism>
<dbReference type="EMBL" id="BAABJZ010000105">
    <property type="protein sequence ID" value="GAA4901973.1"/>
    <property type="molecule type" value="Genomic_DNA"/>
</dbReference>
<proteinExistence type="predicted"/>
<dbReference type="Proteomes" id="UP001499988">
    <property type="component" value="Unassembled WGS sequence"/>
</dbReference>
<evidence type="ECO:0000313" key="5">
    <source>
        <dbReference type="Proteomes" id="UP001499988"/>
    </source>
</evidence>
<dbReference type="PROSITE" id="PS50883">
    <property type="entry name" value="EAL"/>
    <property type="match status" value="1"/>
</dbReference>
<dbReference type="InterPro" id="IPR035919">
    <property type="entry name" value="EAL_sf"/>
</dbReference>
<dbReference type="Pfam" id="PF00563">
    <property type="entry name" value="EAL"/>
    <property type="match status" value="1"/>
</dbReference>
<evidence type="ECO:0000256" key="1">
    <source>
        <dbReference type="SAM" id="Phobius"/>
    </source>
</evidence>
<accession>A0ABP9FG41</accession>
<evidence type="ECO:0000259" key="2">
    <source>
        <dbReference type="PROSITE" id="PS50883"/>
    </source>
</evidence>